<sequence>TNTYTNTTPTGPENAVNILEGVHYRVGMADSVVEDNAGENVMCPVSWL</sequence>
<gene>
    <name evidence="1" type="ORF">LCGC14_1934990</name>
</gene>
<proteinExistence type="predicted"/>
<name>A0A0F9GAB9_9ZZZZ</name>
<reference evidence="1" key="1">
    <citation type="journal article" date="2015" name="Nature">
        <title>Complex archaea that bridge the gap between prokaryotes and eukaryotes.</title>
        <authorList>
            <person name="Spang A."/>
            <person name="Saw J.H."/>
            <person name="Jorgensen S.L."/>
            <person name="Zaremba-Niedzwiedzka K."/>
            <person name="Martijn J."/>
            <person name="Lind A.E."/>
            <person name="van Eijk R."/>
            <person name="Schleper C."/>
            <person name="Guy L."/>
            <person name="Ettema T.J."/>
        </authorList>
    </citation>
    <scope>NUCLEOTIDE SEQUENCE</scope>
</reference>
<feature type="non-terminal residue" evidence="1">
    <location>
        <position position="1"/>
    </location>
</feature>
<dbReference type="AlphaFoldDB" id="A0A0F9GAB9"/>
<accession>A0A0F9GAB9</accession>
<evidence type="ECO:0000313" key="1">
    <source>
        <dbReference type="EMBL" id="KKL87406.1"/>
    </source>
</evidence>
<protein>
    <submittedName>
        <fullName evidence="1">Uncharacterized protein</fullName>
    </submittedName>
</protein>
<dbReference type="EMBL" id="LAZR01020843">
    <property type="protein sequence ID" value="KKL87406.1"/>
    <property type="molecule type" value="Genomic_DNA"/>
</dbReference>
<comment type="caution">
    <text evidence="1">The sequence shown here is derived from an EMBL/GenBank/DDBJ whole genome shotgun (WGS) entry which is preliminary data.</text>
</comment>
<organism evidence="1">
    <name type="scientific">marine sediment metagenome</name>
    <dbReference type="NCBI Taxonomy" id="412755"/>
    <lineage>
        <taxon>unclassified sequences</taxon>
        <taxon>metagenomes</taxon>
        <taxon>ecological metagenomes</taxon>
    </lineage>
</organism>